<dbReference type="Proteomes" id="UP000051530">
    <property type="component" value="Unassembled WGS sequence"/>
</dbReference>
<comment type="caution">
    <text evidence="2">The sequence shown here is derived from an EMBL/GenBank/DDBJ whole genome shotgun (WGS) entry which is preliminary data.</text>
</comment>
<organism evidence="2 3">
    <name type="scientific">Pseudoloma neurophilia</name>
    <dbReference type="NCBI Taxonomy" id="146866"/>
    <lineage>
        <taxon>Eukaryota</taxon>
        <taxon>Fungi</taxon>
        <taxon>Fungi incertae sedis</taxon>
        <taxon>Microsporidia</taxon>
        <taxon>Pseudoloma</taxon>
    </lineage>
</organism>
<dbReference type="SUPFAM" id="SSF47923">
    <property type="entry name" value="Ypt/Rab-GAP domain of gyp1p"/>
    <property type="match status" value="2"/>
</dbReference>
<dbReference type="VEuPathDB" id="MicrosporidiaDB:M153_5800003252"/>
<protein>
    <submittedName>
        <fullName evidence="2">Rab6 GTPase activator GAPCenA, TBC domain protein</fullName>
    </submittedName>
</protein>
<dbReference type="PROSITE" id="PS50086">
    <property type="entry name" value="TBC_RABGAP"/>
    <property type="match status" value="1"/>
</dbReference>
<evidence type="ECO:0000259" key="1">
    <source>
        <dbReference type="PROSITE" id="PS50086"/>
    </source>
</evidence>
<dbReference type="InterPro" id="IPR050302">
    <property type="entry name" value="Rab_GAP_TBC_domain"/>
</dbReference>
<proteinExistence type="predicted"/>
<evidence type="ECO:0000313" key="2">
    <source>
        <dbReference type="EMBL" id="KRH93770.1"/>
    </source>
</evidence>
<gene>
    <name evidence="2" type="ORF">M153_5800003252</name>
</gene>
<dbReference type="SMART" id="SM00164">
    <property type="entry name" value="TBC"/>
    <property type="match status" value="1"/>
</dbReference>
<dbReference type="EMBL" id="LGUB01000221">
    <property type="protein sequence ID" value="KRH93770.1"/>
    <property type="molecule type" value="Genomic_DNA"/>
</dbReference>
<sequence>MSKNDIENQKARSLYEKPVKTPENLLYDKYGFITEQKAKNEANNEKIDRRWREILTAYENNPILSQDCVNSSNQRLMDDSDRKERKSDQNLFSSLKDTFLKNSNKKSISSPIQGLVTQSYHNILESTEILKYLVFKGIPLELKTRIWPFLLQRRGLFLIYRERIEDKHKKHSKYYDEKNLSSSDQKSTTLNYSIKLKSKEKKSSKTNQDSNSISDICAILEQQYQILKNKPSGFEYQIHVDVQRTFRNHKFFYQEYSQKQCELFNILVAFSNHNKEVGYCQGMSSFTSLILMFFDELDTFLILKDILADLEQLFDKCLSLLQNLILLQKQQFISIIPEIFYILKNEDIDLCLFLYSWYLTLFTRFDIKLVLRIWDIFMFYGSSAILPITTGILSYFSQEIASLKGECLISFLNQIETQVLSDSQVDSIIKRIEYVIDECDLEDIAQILHFLNPKIN</sequence>
<dbReference type="Pfam" id="PF00566">
    <property type="entry name" value="RabGAP-TBC"/>
    <property type="match status" value="1"/>
</dbReference>
<dbReference type="InterPro" id="IPR000195">
    <property type="entry name" value="Rab-GAP-TBC_dom"/>
</dbReference>
<dbReference type="AlphaFoldDB" id="A0A0R0LX16"/>
<dbReference type="PANTHER" id="PTHR47219">
    <property type="entry name" value="RAB GTPASE-ACTIVATING PROTEIN 1-LIKE"/>
    <property type="match status" value="1"/>
</dbReference>
<dbReference type="InterPro" id="IPR035969">
    <property type="entry name" value="Rab-GAP_TBC_sf"/>
</dbReference>
<dbReference type="GO" id="GO:0031267">
    <property type="term" value="F:small GTPase binding"/>
    <property type="evidence" value="ECO:0007669"/>
    <property type="project" value="TreeGrafter"/>
</dbReference>
<evidence type="ECO:0000313" key="3">
    <source>
        <dbReference type="Proteomes" id="UP000051530"/>
    </source>
</evidence>
<dbReference type="OrthoDB" id="294251at2759"/>
<dbReference type="Gene3D" id="1.10.472.80">
    <property type="entry name" value="Ypt/Rab-GAP domain of gyp1p, domain 3"/>
    <property type="match status" value="1"/>
</dbReference>
<name>A0A0R0LX16_9MICR</name>
<dbReference type="Gene3D" id="1.10.8.270">
    <property type="entry name" value="putative rabgap domain of human tbc1 domain family member 14 like domains"/>
    <property type="match status" value="1"/>
</dbReference>
<feature type="domain" description="Rab-GAP TBC" evidence="1">
    <location>
        <begin position="137"/>
        <end position="381"/>
    </location>
</feature>
<dbReference type="GO" id="GO:0005096">
    <property type="term" value="F:GTPase activator activity"/>
    <property type="evidence" value="ECO:0007669"/>
    <property type="project" value="TreeGrafter"/>
</dbReference>
<dbReference type="FunFam" id="1.10.8.270:FF:000016">
    <property type="entry name" value="TBC1 domain family member 2A"/>
    <property type="match status" value="1"/>
</dbReference>
<reference evidence="2 3" key="1">
    <citation type="submission" date="2015-07" db="EMBL/GenBank/DDBJ databases">
        <title>The genome of Pseudoloma neurophilia, a relevant intracellular parasite of the zebrafish.</title>
        <authorList>
            <person name="Ndikumana S."/>
            <person name="Pelin A."/>
            <person name="Sanders J."/>
            <person name="Corradi N."/>
        </authorList>
    </citation>
    <scope>NUCLEOTIDE SEQUENCE [LARGE SCALE GENOMIC DNA]</scope>
    <source>
        <strain evidence="2 3">MK1</strain>
    </source>
</reference>
<dbReference type="PANTHER" id="PTHR47219:SF9">
    <property type="entry name" value="GTPASE ACTIVATING PROTEIN AND CENTROSOME-ASSOCIATED, ISOFORM B"/>
    <property type="match status" value="1"/>
</dbReference>
<keyword evidence="3" id="KW-1185">Reference proteome</keyword>
<accession>A0A0R0LX16</accession>